<protein>
    <submittedName>
        <fullName evidence="2">Uncharacterized protein</fullName>
    </submittedName>
</protein>
<keyword evidence="1" id="KW-0812">Transmembrane</keyword>
<accession>A0AAP0SE44</accession>
<dbReference type="PANTHER" id="PTHR31170">
    <property type="entry name" value="BNAC04G53230D PROTEIN"/>
    <property type="match status" value="1"/>
</dbReference>
<dbReference type="AlphaFoldDB" id="A0AAP0SE44"/>
<keyword evidence="1" id="KW-1133">Transmembrane helix</keyword>
<reference evidence="2 3" key="1">
    <citation type="journal article" date="2024" name="Plant J.">
        <title>Genome sequences and population genomics reveal climatic adaptation and genomic divergence between two closely related sweetgum species.</title>
        <authorList>
            <person name="Xu W.Q."/>
            <person name="Ren C.Q."/>
            <person name="Zhang X.Y."/>
            <person name="Comes H.P."/>
            <person name="Liu X.H."/>
            <person name="Li Y.G."/>
            <person name="Kettle C.J."/>
            <person name="Jalonen R."/>
            <person name="Gaisberger H."/>
            <person name="Ma Y.Z."/>
            <person name="Qiu Y.X."/>
        </authorList>
    </citation>
    <scope>NUCLEOTIDE SEQUENCE [LARGE SCALE GENOMIC DNA]</scope>
    <source>
        <strain evidence="2">Hangzhou</strain>
    </source>
</reference>
<dbReference type="Pfam" id="PF03140">
    <property type="entry name" value="DUF247"/>
    <property type="match status" value="1"/>
</dbReference>
<dbReference type="Proteomes" id="UP001415857">
    <property type="component" value="Unassembled WGS sequence"/>
</dbReference>
<dbReference type="EMBL" id="JBBPBK010000001">
    <property type="protein sequence ID" value="KAK9292564.1"/>
    <property type="molecule type" value="Genomic_DNA"/>
</dbReference>
<proteinExistence type="predicted"/>
<comment type="caution">
    <text evidence="2">The sequence shown here is derived from an EMBL/GenBank/DDBJ whole genome shotgun (WGS) entry which is preliminary data.</text>
</comment>
<organism evidence="2 3">
    <name type="scientific">Liquidambar formosana</name>
    <name type="common">Formosan gum</name>
    <dbReference type="NCBI Taxonomy" id="63359"/>
    <lineage>
        <taxon>Eukaryota</taxon>
        <taxon>Viridiplantae</taxon>
        <taxon>Streptophyta</taxon>
        <taxon>Embryophyta</taxon>
        <taxon>Tracheophyta</taxon>
        <taxon>Spermatophyta</taxon>
        <taxon>Magnoliopsida</taxon>
        <taxon>eudicotyledons</taxon>
        <taxon>Gunneridae</taxon>
        <taxon>Pentapetalae</taxon>
        <taxon>Saxifragales</taxon>
        <taxon>Altingiaceae</taxon>
        <taxon>Liquidambar</taxon>
    </lineage>
</organism>
<name>A0AAP0SE44_LIQFO</name>
<keyword evidence="1" id="KW-0472">Membrane</keyword>
<dbReference type="InterPro" id="IPR004158">
    <property type="entry name" value="DUF247_pln"/>
</dbReference>
<evidence type="ECO:0000313" key="2">
    <source>
        <dbReference type="EMBL" id="KAK9292564.1"/>
    </source>
</evidence>
<evidence type="ECO:0000256" key="1">
    <source>
        <dbReference type="SAM" id="Phobius"/>
    </source>
</evidence>
<gene>
    <name evidence="2" type="ORF">L1049_020538</name>
</gene>
<dbReference type="PANTHER" id="PTHR31170:SF25">
    <property type="entry name" value="BNAA09G04570D PROTEIN"/>
    <property type="match status" value="1"/>
</dbReference>
<sequence length="495" mass="57377">MAHTPDSFRSLREEMRQRYPLSGDGVSSVDWTNRVTETLGVVKRTSVYTCIHEVPNELRKVNKSAYRPRIVSIGPLHEGEHSQMDEHKWRYTLHLLQRRRGQDKIPDICKAIFDLEPQARGSYAKTIKFNAFELAEILLVDGCFIIELFLRFSSMPFYKHNSDLIFRNAWMVPALRHDLQLLENQIPFFVLEQLLEICVPCNLSHGSSLIRSDNIIDLALLFFQLNMNQEVARGIHSKDVMHMLDLLHKYYLPPSPSGAPKDRQVRGFDLPTPYQRAPTRGFYLPTSHSWDPKDKETHGFKKCATKLLEAGIEIKKGTEDHLLDIRFGNGVVMIPPFFIQETTESLLRNFIAYEQCNLGSSHHITSYAILVKSLIHSSLDVELLEKKGIIINELGGVEQVLNLFNNISREVALKDFYFGELCKDVNAHQNSWWHRVRHKAFWRVLWKRQMASLKRNYFPNPWRTISVIAAVLLLFLTGLQTIYTVRTFYNPSKNL</sequence>
<keyword evidence="3" id="KW-1185">Reference proteome</keyword>
<evidence type="ECO:0000313" key="3">
    <source>
        <dbReference type="Proteomes" id="UP001415857"/>
    </source>
</evidence>
<feature type="transmembrane region" description="Helical" evidence="1">
    <location>
        <begin position="462"/>
        <end position="485"/>
    </location>
</feature>